<dbReference type="InterPro" id="IPR011330">
    <property type="entry name" value="Glyco_hydro/deAcase_b/a-brl"/>
</dbReference>
<dbReference type="CDD" id="cd10787">
    <property type="entry name" value="LamB_YcsF_like"/>
    <property type="match status" value="1"/>
</dbReference>
<dbReference type="InterPro" id="IPR005501">
    <property type="entry name" value="LamB/YcsF/PxpA-like"/>
</dbReference>
<dbReference type="Pfam" id="PF03746">
    <property type="entry name" value="LamB_YcsF"/>
    <property type="match status" value="1"/>
</dbReference>
<organism evidence="1 2">
    <name type="scientific">Nocardioides humilatus</name>
    <dbReference type="NCBI Taxonomy" id="2607660"/>
    <lineage>
        <taxon>Bacteria</taxon>
        <taxon>Bacillati</taxon>
        <taxon>Actinomycetota</taxon>
        <taxon>Actinomycetes</taxon>
        <taxon>Propionibacteriales</taxon>
        <taxon>Nocardioidaceae</taxon>
        <taxon>Nocardioides</taxon>
    </lineage>
</organism>
<reference evidence="1 2" key="2">
    <citation type="submission" date="2019-09" db="EMBL/GenBank/DDBJ databases">
        <authorList>
            <person name="Jin C."/>
        </authorList>
    </citation>
    <scope>NUCLEOTIDE SEQUENCE [LARGE SCALE GENOMIC DNA]</scope>
    <source>
        <strain evidence="1 2">BN130099</strain>
    </source>
</reference>
<dbReference type="Gene3D" id="3.20.20.370">
    <property type="entry name" value="Glycoside hydrolase/deacetylase"/>
    <property type="match status" value="1"/>
</dbReference>
<reference evidence="1 2" key="1">
    <citation type="submission" date="2019-09" db="EMBL/GenBank/DDBJ databases">
        <title>Nocardioides panacisoli sp. nov., isolated from the soil of a ginseng field.</title>
        <authorList>
            <person name="Cho C."/>
        </authorList>
    </citation>
    <scope>NUCLEOTIDE SEQUENCE [LARGE SCALE GENOMIC DNA]</scope>
    <source>
        <strain evidence="1 2">BN130099</strain>
    </source>
</reference>
<accession>A0A5B1LN54</accession>
<dbReference type="NCBIfam" id="NF003814">
    <property type="entry name" value="PRK05406.1-3"/>
    <property type="match status" value="1"/>
</dbReference>
<evidence type="ECO:0000313" key="2">
    <source>
        <dbReference type="Proteomes" id="UP000325003"/>
    </source>
</evidence>
<sequence>MQEGRRSAGPEIDINADVGESFGRWRLGDDAALVPHLTSANVACGFHAGDPRTLLETCSLATTHGVTIGAQVGYRDLAGFGRRFVDIDPADLHADVRYQVGALRALAAPSTVRYLKPHGALYHAVNRVEAQARAVVDAAVDLDRLPVLGLPGSLFLEIATSEGLPVVGEGFADRRYRDDGSLVPRSEPDAVLQDPEEAAEQALRLAREGVVQSLCVHGDTPGAPAIAAKVHGALNAAGFTVRSFA</sequence>
<dbReference type="RefSeq" id="WP_149727454.1">
    <property type="nucleotide sequence ID" value="NZ_VUJV01000001.1"/>
</dbReference>
<dbReference type="GO" id="GO:0005975">
    <property type="term" value="P:carbohydrate metabolic process"/>
    <property type="evidence" value="ECO:0007669"/>
    <property type="project" value="InterPro"/>
</dbReference>
<gene>
    <name evidence="1" type="ORF">F0U44_00185</name>
</gene>
<name>A0A5B1LN54_9ACTN</name>
<dbReference type="PANTHER" id="PTHR30292">
    <property type="entry name" value="UNCHARACTERIZED PROTEIN YBGL-RELATED"/>
    <property type="match status" value="1"/>
</dbReference>
<dbReference type="Proteomes" id="UP000325003">
    <property type="component" value="Unassembled WGS sequence"/>
</dbReference>
<comment type="caution">
    <text evidence="1">The sequence shown here is derived from an EMBL/GenBank/DDBJ whole genome shotgun (WGS) entry which is preliminary data.</text>
</comment>
<evidence type="ECO:0000313" key="1">
    <source>
        <dbReference type="EMBL" id="KAA1421993.1"/>
    </source>
</evidence>
<dbReference type="EMBL" id="VUJV01000001">
    <property type="protein sequence ID" value="KAA1421993.1"/>
    <property type="molecule type" value="Genomic_DNA"/>
</dbReference>
<dbReference type="SUPFAM" id="SSF88713">
    <property type="entry name" value="Glycoside hydrolase/deacetylase"/>
    <property type="match status" value="1"/>
</dbReference>
<dbReference type="PANTHER" id="PTHR30292:SF0">
    <property type="entry name" value="5-OXOPROLINASE SUBUNIT A"/>
    <property type="match status" value="1"/>
</dbReference>
<proteinExistence type="predicted"/>
<keyword evidence="2" id="KW-1185">Reference proteome</keyword>
<protein>
    <submittedName>
        <fullName evidence="1">LamB/YcsF family protein</fullName>
    </submittedName>
</protein>
<dbReference type="AlphaFoldDB" id="A0A5B1LN54"/>